<comment type="subunit">
    <text evidence="5">Component of the 19S proteasome regulatory particle complex. The 26S proteasome consists of a 20S core particle (CP) and two 19S regulatory subunits (RP).</text>
</comment>
<organism evidence="9 10">
    <name type="scientific">Brachionus plicatilis</name>
    <name type="common">Marine rotifer</name>
    <name type="synonym">Brachionus muelleri</name>
    <dbReference type="NCBI Taxonomy" id="10195"/>
    <lineage>
        <taxon>Eukaryota</taxon>
        <taxon>Metazoa</taxon>
        <taxon>Spiralia</taxon>
        <taxon>Gnathifera</taxon>
        <taxon>Rotifera</taxon>
        <taxon>Eurotatoria</taxon>
        <taxon>Monogononta</taxon>
        <taxon>Pseudotrocha</taxon>
        <taxon>Ploima</taxon>
        <taxon>Brachionidae</taxon>
        <taxon>Brachionus</taxon>
    </lineage>
</organism>
<dbReference type="PIRSF" id="PIRSF015947">
    <property type="entry name" value="26S_Psome_Rpn2"/>
    <property type="match status" value="1"/>
</dbReference>
<accession>A0A3M7RYF5</accession>
<evidence type="ECO:0000256" key="3">
    <source>
        <dbReference type="ARBA" id="ARBA00022737"/>
    </source>
</evidence>
<dbReference type="InterPro" id="IPR002015">
    <property type="entry name" value="Proteasome/cyclosome_rpt"/>
</dbReference>
<dbReference type="InterPro" id="IPR048570">
    <property type="entry name" value="PSMD1_RPN2_N"/>
</dbReference>
<dbReference type="SMART" id="SM00567">
    <property type="entry name" value="EZ_HEAT"/>
    <property type="match status" value="2"/>
</dbReference>
<comment type="caution">
    <text evidence="9">The sequence shown here is derived from an EMBL/GenBank/DDBJ whole genome shotgun (WGS) entry which is preliminary data.</text>
</comment>
<keyword evidence="10" id="KW-1185">Reference proteome</keyword>
<dbReference type="FunFam" id="1.25.10.10:FF:000017">
    <property type="entry name" value="26S proteasome non-ATPase regulatory subunit 1"/>
    <property type="match status" value="1"/>
</dbReference>
<dbReference type="AlphaFoldDB" id="A0A3M7RYF5"/>
<feature type="compositionally biased region" description="Basic and acidic residues" evidence="6">
    <location>
        <begin position="826"/>
        <end position="860"/>
    </location>
</feature>
<dbReference type="GO" id="GO:0042176">
    <property type="term" value="P:regulation of protein catabolic process"/>
    <property type="evidence" value="ECO:0007669"/>
    <property type="project" value="UniProtKB-UniRule"/>
</dbReference>
<comment type="function">
    <text evidence="5">Component of the 26S proteasome, a multiprotein complex involved in the ATP-dependent degradation of ubiquitinated proteins. This complex plays a key role in the maintenance of protein homeostasis by removing misfolded or damaged proteins, which could impair cellular functions, and by removing proteins whose functions are no longer required. Therefore, the proteasome participates in numerous cellular processes, including cell cycle progression, apoptosis, or DNA damage repair.</text>
</comment>
<sequence length="939" mass="104930">MPVNITSAAGIISLLEETDDRLVVYALKQLNSLVDMFWAEIADSITIIEMLYENEQFKDRQLAALVASKVYYHLGSFDNALQYALGADKLFNVDESTEYVETIISKCIDHYTKLQMENFQVKNLSEMKDIDPRLENIVNRMFQRCLDDKKFKQAIGLSIETCRLDILEKSILTATNVPDTISYAFKVTLSLIQNRKFRNEILNLLVEIYSNLANPDYVNVVQCLIYLDRPEQVANILENLVRSNNVLMAFQIGLDLYENATQQFLLKVRNLLEALIVTSQPMDIGEGESKQEEPKPKVNQELKSHIDKLLTILNGEITINTNMQFLIKNNHSDLLILKTIKDAVRNSICHTSTVICNSLMHCGTTSDQFLRDNLEWLARATNWAKFTATSSLGVIHKGHEKEALNLMSAYLPKDTGNSFPYSDGGGLYALGLIHANHGDSIVEYLFTQLKAASTEPVKHGACLGIGLAAMGTSRSDIYEELKNNLYKDDAVIGEAAGIAMGLVMLGSNSSSAIQDMLAYAQETQHEKILRGLAIGISLCMYGRLEEAKTLIETLINDKDPILRRSGMYTIAMAYCGTGNSEAIRRLLHVAVSDVNDDVRRAAVEALGFLLFRTPEQCPSMVSLLAESYNPHVRYGAAMALGIACAGTGNREALAVLEPMLNDAVNYVRQGVLIAMSLICIQHTESTCPKVKMLRETLLKIVTDKHDDVIAKFGAIIAQGILDAGGRNMSVSLQTRNGQTDMSSVVGLLVFTQFWYWFPLAHFLSLAFQPTSLIGLNQDLKMPKIEFLSNAQPSVFGYPAPMEEKKADKKEKVEKAVLSTTSKKHRRDLDKKVDKGEEKMDVDEKSKGEETEKKEKEKEPDFEILQNPARVIKPQLRVISLKNSRYQPLKEVSSGGFIILRDTQSNQPENLVELVKAGGPVKEEEQSEPEPPEPFEWIED</sequence>
<dbReference type="GO" id="GO:0034515">
    <property type="term" value="C:proteasome storage granule"/>
    <property type="evidence" value="ECO:0007669"/>
    <property type="project" value="TreeGrafter"/>
</dbReference>
<evidence type="ECO:0000313" key="9">
    <source>
        <dbReference type="EMBL" id="RNA28469.1"/>
    </source>
</evidence>
<feature type="domain" description="26S proteasome regulatory subunit RPN2 C-terminal" evidence="7">
    <location>
        <begin position="770"/>
        <end position="911"/>
    </location>
</feature>
<feature type="region of interest" description="Disordered" evidence="6">
    <location>
        <begin position="806"/>
        <end position="861"/>
    </location>
</feature>
<gene>
    <name evidence="9" type="ORF">BpHYR1_047696</name>
</gene>
<dbReference type="InterPro" id="IPR011989">
    <property type="entry name" value="ARM-like"/>
</dbReference>
<dbReference type="STRING" id="10195.A0A3M7RYF5"/>
<evidence type="ECO:0000256" key="5">
    <source>
        <dbReference type="PIRNR" id="PIRNR015947"/>
    </source>
</evidence>
<dbReference type="GO" id="GO:0030234">
    <property type="term" value="F:enzyme regulator activity"/>
    <property type="evidence" value="ECO:0007669"/>
    <property type="project" value="UniProtKB-UniRule"/>
</dbReference>
<feature type="compositionally biased region" description="Acidic residues" evidence="6">
    <location>
        <begin position="924"/>
        <end position="939"/>
    </location>
</feature>
<evidence type="ECO:0000256" key="2">
    <source>
        <dbReference type="ARBA" id="ARBA00014929"/>
    </source>
</evidence>
<keyword evidence="3" id="KW-0677">Repeat</keyword>
<evidence type="ECO:0000313" key="10">
    <source>
        <dbReference type="Proteomes" id="UP000276133"/>
    </source>
</evidence>
<evidence type="ECO:0000256" key="1">
    <source>
        <dbReference type="ARBA" id="ARBA00006308"/>
    </source>
</evidence>
<dbReference type="Pfam" id="PF21505">
    <property type="entry name" value="RPN2_N"/>
    <property type="match status" value="1"/>
</dbReference>
<dbReference type="EMBL" id="REGN01002390">
    <property type="protein sequence ID" value="RNA28469.1"/>
    <property type="molecule type" value="Genomic_DNA"/>
</dbReference>
<evidence type="ECO:0000259" key="7">
    <source>
        <dbReference type="Pfam" id="PF18004"/>
    </source>
</evidence>
<dbReference type="InterPro" id="IPR004155">
    <property type="entry name" value="PBS_lyase_HEAT"/>
</dbReference>
<keyword evidence="4 5" id="KW-0647">Proteasome</keyword>
<dbReference type="GO" id="GO:0043161">
    <property type="term" value="P:proteasome-mediated ubiquitin-dependent protein catabolic process"/>
    <property type="evidence" value="ECO:0007669"/>
    <property type="project" value="TreeGrafter"/>
</dbReference>
<dbReference type="Pfam" id="PF13646">
    <property type="entry name" value="HEAT_2"/>
    <property type="match status" value="1"/>
</dbReference>
<comment type="similarity">
    <text evidence="1 5">Belongs to the proteasome subunit S1 family.</text>
</comment>
<protein>
    <recommendedName>
        <fullName evidence="2 5">26S proteasome non-ATPase regulatory subunit 1</fullName>
    </recommendedName>
</protein>
<evidence type="ECO:0000256" key="6">
    <source>
        <dbReference type="SAM" id="MobiDB-lite"/>
    </source>
</evidence>
<dbReference type="InterPro" id="IPR016642">
    <property type="entry name" value="26S_Psome_Rpn2"/>
</dbReference>
<dbReference type="PANTHER" id="PTHR10943:SF2">
    <property type="entry name" value="26S PROTEASOME NON-ATPASE REGULATORY SUBUNIT 1"/>
    <property type="match status" value="1"/>
</dbReference>
<evidence type="ECO:0000256" key="4">
    <source>
        <dbReference type="ARBA" id="ARBA00022942"/>
    </source>
</evidence>
<dbReference type="PANTHER" id="PTHR10943">
    <property type="entry name" value="26S PROTEASOME NON-ATPASE REGULATORY SUBUNIT"/>
    <property type="match status" value="1"/>
</dbReference>
<dbReference type="GO" id="GO:0008540">
    <property type="term" value="C:proteasome regulatory particle, base subcomplex"/>
    <property type="evidence" value="ECO:0007669"/>
    <property type="project" value="UniProtKB-UniRule"/>
</dbReference>
<dbReference type="Pfam" id="PF18004">
    <property type="entry name" value="RPN2_C"/>
    <property type="match status" value="1"/>
</dbReference>
<dbReference type="GO" id="GO:0005634">
    <property type="term" value="C:nucleus"/>
    <property type="evidence" value="ECO:0007669"/>
    <property type="project" value="TreeGrafter"/>
</dbReference>
<dbReference type="InterPro" id="IPR040623">
    <property type="entry name" value="RPN2_C"/>
</dbReference>
<dbReference type="Proteomes" id="UP000276133">
    <property type="component" value="Unassembled WGS sequence"/>
</dbReference>
<dbReference type="Gene3D" id="1.25.10.10">
    <property type="entry name" value="Leucine-rich Repeat Variant"/>
    <property type="match status" value="1"/>
</dbReference>
<dbReference type="OrthoDB" id="261572at2759"/>
<dbReference type="InterPro" id="IPR016024">
    <property type="entry name" value="ARM-type_fold"/>
</dbReference>
<evidence type="ECO:0000259" key="8">
    <source>
        <dbReference type="Pfam" id="PF21505"/>
    </source>
</evidence>
<proteinExistence type="inferred from homology"/>
<feature type="domain" description="26S proteasome non-ATPase regulatory subunit 1/RPN2 N-terminal" evidence="8">
    <location>
        <begin position="6"/>
        <end position="330"/>
    </location>
</feature>
<feature type="region of interest" description="Disordered" evidence="6">
    <location>
        <begin position="917"/>
        <end position="939"/>
    </location>
</feature>
<name>A0A3M7RYF5_BRAPC</name>
<dbReference type="SUPFAM" id="SSF48371">
    <property type="entry name" value="ARM repeat"/>
    <property type="match status" value="1"/>
</dbReference>
<dbReference type="Pfam" id="PF01851">
    <property type="entry name" value="PC_rep"/>
    <property type="match status" value="3"/>
</dbReference>
<reference evidence="9 10" key="1">
    <citation type="journal article" date="2018" name="Sci. Rep.">
        <title>Genomic signatures of local adaptation to the degree of environmental predictability in rotifers.</title>
        <authorList>
            <person name="Franch-Gras L."/>
            <person name="Hahn C."/>
            <person name="Garcia-Roger E.M."/>
            <person name="Carmona M.J."/>
            <person name="Serra M."/>
            <person name="Gomez A."/>
        </authorList>
    </citation>
    <scope>NUCLEOTIDE SEQUENCE [LARGE SCALE GENOMIC DNA]</scope>
    <source>
        <strain evidence="9">HYR1</strain>
    </source>
</reference>